<dbReference type="eggNOG" id="COG1506">
    <property type="taxonomic scope" value="Bacteria"/>
</dbReference>
<dbReference type="ESTHER" id="rhopa-q6n4n9">
    <property type="family name" value="Fungal-Bact_LIP"/>
</dbReference>
<dbReference type="GO" id="GO:0016042">
    <property type="term" value="P:lipid catabolic process"/>
    <property type="evidence" value="ECO:0007669"/>
    <property type="project" value="InterPro"/>
</dbReference>
<reference evidence="1 3" key="2">
    <citation type="journal article" date="2004" name="Nat. Biotechnol.">
        <title>Complete genome sequence of the metabolically versatile photosynthetic bacterium Rhodopseudomonas palustris.</title>
        <authorList>
            <person name="Larimer F.W."/>
            <person name="Chain P."/>
            <person name="Hauser L."/>
            <person name="Lamerdin J."/>
            <person name="Malfatti S."/>
            <person name="Do L."/>
            <person name="Land M.L."/>
            <person name="Pelletier D.A."/>
            <person name="Beatty J.T."/>
            <person name="Lang A.S."/>
            <person name="Tabita F.R."/>
            <person name="Gibson J.L."/>
            <person name="Hanson T.E."/>
            <person name="Bobst C."/>
            <person name="Torres J.L."/>
            <person name="Peres C."/>
            <person name="Harrison F.H."/>
            <person name="Gibson J."/>
            <person name="Harwood C.S."/>
        </authorList>
    </citation>
    <scope>NUCLEOTIDE SEQUENCE [LARGE SCALE GENOMIC DNA]</scope>
    <source>
        <strain evidence="3">ATCC BAA-98 / CGA009</strain>
        <strain evidence="1">CGA009</strain>
    </source>
</reference>
<dbReference type="KEGG" id="rpa:TX73_017050"/>
<dbReference type="InterPro" id="IPR006311">
    <property type="entry name" value="TAT_signal"/>
</dbReference>
<dbReference type="RefSeq" id="WP_011158840.1">
    <property type="nucleotide sequence ID" value="NZ_CP116810.1"/>
</dbReference>
<dbReference type="HOGENOM" id="CLU_650729_0_0_5"/>
<organism evidence="1">
    <name type="scientific">Rhodopseudomonas palustris (strain ATCC BAA-98 / CGA009)</name>
    <dbReference type="NCBI Taxonomy" id="258594"/>
    <lineage>
        <taxon>Bacteria</taxon>
        <taxon>Pseudomonadati</taxon>
        <taxon>Pseudomonadota</taxon>
        <taxon>Alphaproteobacteria</taxon>
        <taxon>Hyphomicrobiales</taxon>
        <taxon>Nitrobacteraceae</taxon>
        <taxon>Rhodopseudomonas</taxon>
    </lineage>
</organism>
<evidence type="ECO:0000313" key="2">
    <source>
        <dbReference type="EMBL" id="WCL93464.1"/>
    </source>
</evidence>
<dbReference type="EMBL" id="BX572603">
    <property type="protein sequence ID" value="CAE28739.1"/>
    <property type="molecule type" value="Genomic_DNA"/>
</dbReference>
<dbReference type="PROSITE" id="PS51318">
    <property type="entry name" value="TAT"/>
    <property type="match status" value="1"/>
</dbReference>
<name>Q6N4N9_RHOPA</name>
<gene>
    <name evidence="1" type="ordered locus">RPA3298</name>
    <name evidence="2" type="ORF">TX73_017050</name>
</gene>
<evidence type="ECO:0000313" key="3">
    <source>
        <dbReference type="Proteomes" id="UP000001426"/>
    </source>
</evidence>
<accession>Q6N4N9</accession>
<protein>
    <submittedName>
        <fullName evidence="2">Lipase family protein</fullName>
    </submittedName>
</protein>
<reference evidence="2" key="3">
    <citation type="submission" date="2022-12" db="EMBL/GenBank/DDBJ databases">
        <title>Complete genome sequence of Rhodopseudomonas palustris CGA0092 and corrections to the R. palustris CGA009 genome sequence.</title>
        <authorList>
            <person name="Mazny B.R."/>
            <person name="Sheff O.F."/>
            <person name="LaSarre B."/>
            <person name="McKinlay A."/>
            <person name="McKinlay J.B."/>
        </authorList>
    </citation>
    <scope>NUCLEOTIDE SEQUENCE</scope>
    <source>
        <strain evidence="2">CGA009</strain>
    </source>
</reference>
<sequence>MPLPLNDQSVPAQLQAASGGIDWQRRALLFGAAATAGAAALGLSPASAAVRRPSLRSGIDRSARVSAARLDAEVAKAFPLFNAPAILPAFDAATAGAQVDVDLHRIVTTTRVPETGERLTVSGLLAVPAGKTGELPLLSWQHGTILSFDQVPSNLTKLADPAYQLSDTADSLETLFNVQRFAARGYAVIAADYVGKGPFRNGRGESYVVKDVSVQTCLDMLAAGEVAMKSLGLRPSKLFLHGWSQGALNTQWLHQALRRRSRPIAATAVDSPFNDLNEAWSYWAGAQSFALPAGMTSYPALPNWISLCMIVALGSYELNYRLSGLLDSAIRPEYRAMARKYWGDYKVVADPQQPFPTCSDLLVPGFFERATDDRNSAFLRHLAANRASYWRYDSPIRFHYGLADEALHPAMVYRALSAGGHQAVGIPTATASHRATFLAALYGDAASLGGAENVPSWFGKF</sequence>
<dbReference type="InterPro" id="IPR029058">
    <property type="entry name" value="AB_hydrolase_fold"/>
</dbReference>
<dbReference type="GeneID" id="66894385"/>
<dbReference type="PANTHER" id="PTHR34853">
    <property type="match status" value="1"/>
</dbReference>
<dbReference type="SUPFAM" id="SSF53474">
    <property type="entry name" value="alpha/beta-Hydrolases"/>
    <property type="match status" value="1"/>
</dbReference>
<evidence type="ECO:0000313" key="1">
    <source>
        <dbReference type="EMBL" id="CAE28739.1"/>
    </source>
</evidence>
<dbReference type="AlphaFoldDB" id="Q6N4N9"/>
<dbReference type="STRING" id="258594.RPA3298"/>
<dbReference type="Gene3D" id="3.40.50.1820">
    <property type="entry name" value="alpha/beta hydrolase"/>
    <property type="match status" value="1"/>
</dbReference>
<dbReference type="EMBL" id="CP116810">
    <property type="protein sequence ID" value="WCL93464.1"/>
    <property type="molecule type" value="Genomic_DNA"/>
</dbReference>
<dbReference type="Proteomes" id="UP000001426">
    <property type="component" value="Chromosome"/>
</dbReference>
<reference evidence="2" key="1">
    <citation type="submission" date="2003-07" db="EMBL/GenBank/DDBJ databases">
        <authorList>
            <consortium name="Rhodopseudomonas genome consortium"/>
            <person name="Larimer F."/>
            <person name="Harwood C."/>
        </authorList>
    </citation>
    <scope>NUCLEOTIDE SEQUENCE</scope>
    <source>
        <strain evidence="2">CGA009</strain>
    </source>
</reference>
<proteinExistence type="predicted"/>
<dbReference type="GO" id="GO:0004806">
    <property type="term" value="F:triacylglycerol lipase activity"/>
    <property type="evidence" value="ECO:0007669"/>
    <property type="project" value="InterPro"/>
</dbReference>
<dbReference type="PANTHER" id="PTHR34853:SF1">
    <property type="entry name" value="LIPASE 5"/>
    <property type="match status" value="1"/>
</dbReference>
<dbReference type="InterPro" id="IPR005152">
    <property type="entry name" value="Lipase_secreted"/>
</dbReference>
<keyword evidence="3" id="KW-1185">Reference proteome</keyword>